<feature type="region of interest" description="Disordered" evidence="10">
    <location>
        <begin position="175"/>
        <end position="204"/>
    </location>
</feature>
<evidence type="ECO:0000259" key="12">
    <source>
        <dbReference type="Pfam" id="PF07558"/>
    </source>
</evidence>
<dbReference type="Proteomes" id="UP000275385">
    <property type="component" value="Unassembled WGS sequence"/>
</dbReference>
<dbReference type="EMBL" id="QVQW01000009">
    <property type="protein sequence ID" value="RKU47399.1"/>
    <property type="molecule type" value="Genomic_DNA"/>
</dbReference>
<feature type="domain" description="Shugoshin N-terminal coiled-coil" evidence="12">
    <location>
        <begin position="17"/>
        <end position="61"/>
    </location>
</feature>
<feature type="compositionally biased region" description="Low complexity" evidence="10">
    <location>
        <begin position="485"/>
        <end position="496"/>
    </location>
</feature>
<dbReference type="InterPro" id="IPR011515">
    <property type="entry name" value="Shugoshin_C"/>
</dbReference>
<feature type="compositionally biased region" description="Basic and acidic residues" evidence="10">
    <location>
        <begin position="445"/>
        <end position="458"/>
    </location>
</feature>
<dbReference type="AlphaFoldDB" id="A0A420YHM6"/>
<dbReference type="STRING" id="177199.A0A420YHM6"/>
<dbReference type="OrthoDB" id="5394106at2759"/>
<organism evidence="13 14">
    <name type="scientific">Coniochaeta pulveracea</name>
    <dbReference type="NCBI Taxonomy" id="177199"/>
    <lineage>
        <taxon>Eukaryota</taxon>
        <taxon>Fungi</taxon>
        <taxon>Dikarya</taxon>
        <taxon>Ascomycota</taxon>
        <taxon>Pezizomycotina</taxon>
        <taxon>Sordariomycetes</taxon>
        <taxon>Sordariomycetidae</taxon>
        <taxon>Coniochaetales</taxon>
        <taxon>Coniochaetaceae</taxon>
        <taxon>Coniochaeta</taxon>
    </lineage>
</organism>
<sequence>MARLNEPPMSTDGIELLKRKFLRQNREIARINSHQSQRIRELENDCARMLSENLELRSEILRLESDIERNSSQRIADHALEVRARLQEQLDIFSELLGGLGTEPPRKRHAPDGRRLAKAKSGSTLFSPARRLRNVAHDAESLALQEGRLPPIPENRSYPRATLNGDEIRALLSESADTTDSPDLGPPPISQFIDIDPVKVDSPSSKSLAAQLDVILPGPAEHPEQPTPTLPRLNYDKPIPTLRRQNEPTIVPFREEASAEFLPAENKTQASKPGSKRKYGDENEMVAKNAVSQVTEGEQNQSKTHQETQKQRVIKDIPPSRREKPALGPARKALAAKSTNDSPRKIDKLAKGKSGKAVEQGANKPTSRLNLKSLDTTIEIPPPATRVSSPALAELELHDLDTPLTPGHTGPRAVATPPPSAVDANGEAIRPSRRARAAVSYAEPNLRDKMRRPTKELFDAVSGEGKFRHRTSINIKEEPKDDKAPVSASKSASKPVMIKEEQAESPSLCLLPVNNQEPTSEPDATEALPIATVTQRKRRGSSMAFKESTGPTAAATSQPIAETDESDSVHADDLQSSDPYDFSTSTLASPDKTTENIAPKTTNARSRKSRASSASFQGNNSGLSSDKAKETARKRASMAALKTKSMPVIETDDGEESSIDAEPLPERLSRRRSMML</sequence>
<dbReference type="InterPro" id="IPR011516">
    <property type="entry name" value="Shugoshin_N"/>
</dbReference>
<keyword evidence="6 9" id="KW-0175">Coiled coil</keyword>
<evidence type="ECO:0000256" key="8">
    <source>
        <dbReference type="ARBA" id="ARBA00023328"/>
    </source>
</evidence>
<dbReference type="GO" id="GO:0005634">
    <property type="term" value="C:nucleus"/>
    <property type="evidence" value="ECO:0007669"/>
    <property type="project" value="InterPro"/>
</dbReference>
<feature type="compositionally biased region" description="Polar residues" evidence="10">
    <location>
        <begin position="574"/>
        <end position="588"/>
    </location>
</feature>
<evidence type="ECO:0000256" key="10">
    <source>
        <dbReference type="SAM" id="MobiDB-lite"/>
    </source>
</evidence>
<keyword evidence="8" id="KW-0137">Centromere</keyword>
<gene>
    <name evidence="13" type="ORF">DL546_007523</name>
</gene>
<feature type="region of interest" description="Disordered" evidence="10">
    <location>
        <begin position="401"/>
        <end position="676"/>
    </location>
</feature>
<dbReference type="GO" id="GO:0045132">
    <property type="term" value="P:meiotic chromosome segregation"/>
    <property type="evidence" value="ECO:0007669"/>
    <property type="project" value="InterPro"/>
</dbReference>
<proteinExistence type="inferred from homology"/>
<evidence type="ECO:0000256" key="6">
    <source>
        <dbReference type="ARBA" id="ARBA00023054"/>
    </source>
</evidence>
<evidence type="ECO:0000256" key="1">
    <source>
        <dbReference type="ARBA" id="ARBA00004584"/>
    </source>
</evidence>
<feature type="compositionally biased region" description="Acidic residues" evidence="10">
    <location>
        <begin position="650"/>
        <end position="659"/>
    </location>
</feature>
<keyword evidence="7" id="KW-0131">Cell cycle</keyword>
<feature type="region of interest" description="Disordered" evidence="10">
    <location>
        <begin position="218"/>
        <end position="240"/>
    </location>
</feature>
<keyword evidence="4" id="KW-0132">Cell division</keyword>
<comment type="subcellular location">
    <subcellularLocation>
        <location evidence="1">Chromosome</location>
        <location evidence="1">Centromere</location>
    </subcellularLocation>
</comment>
<accession>A0A420YHM6</accession>
<dbReference type="GO" id="GO:0051301">
    <property type="term" value="P:cell division"/>
    <property type="evidence" value="ECO:0007669"/>
    <property type="project" value="UniProtKB-KW"/>
</dbReference>
<keyword evidence="14" id="KW-1185">Reference proteome</keyword>
<evidence type="ECO:0000256" key="5">
    <source>
        <dbReference type="ARBA" id="ARBA00022829"/>
    </source>
</evidence>
<name>A0A420YHM6_9PEZI</name>
<evidence type="ECO:0000256" key="7">
    <source>
        <dbReference type="ARBA" id="ARBA00023306"/>
    </source>
</evidence>
<protein>
    <recommendedName>
        <fullName evidence="15">Shugoshin</fullName>
    </recommendedName>
</protein>
<keyword evidence="5" id="KW-0159">Chromosome partition</keyword>
<keyword evidence="3" id="KW-0158">Chromosome</keyword>
<evidence type="ECO:0000259" key="11">
    <source>
        <dbReference type="Pfam" id="PF07557"/>
    </source>
</evidence>
<reference evidence="13 14" key="1">
    <citation type="submission" date="2018-08" db="EMBL/GenBank/DDBJ databases">
        <title>Draft genome of the lignicolous fungus Coniochaeta pulveracea.</title>
        <authorList>
            <person name="Borstlap C.J."/>
            <person name="De Witt R.N."/>
            <person name="Botha A."/>
            <person name="Volschenk H."/>
        </authorList>
    </citation>
    <scope>NUCLEOTIDE SEQUENCE [LARGE SCALE GENOMIC DNA]</scope>
    <source>
        <strain evidence="13 14">CAB683</strain>
    </source>
</reference>
<feature type="region of interest" description="Disordered" evidence="10">
    <location>
        <begin position="256"/>
        <end position="386"/>
    </location>
</feature>
<feature type="compositionally biased region" description="Basic and acidic residues" evidence="10">
    <location>
        <begin position="475"/>
        <end position="484"/>
    </location>
</feature>
<feature type="compositionally biased region" description="Polar residues" evidence="10">
    <location>
        <begin position="290"/>
        <end position="303"/>
    </location>
</feature>
<evidence type="ECO:0000313" key="13">
    <source>
        <dbReference type="EMBL" id="RKU47399.1"/>
    </source>
</evidence>
<feature type="domain" description="Shugoshin C-terminal" evidence="11">
    <location>
        <begin position="430"/>
        <end position="452"/>
    </location>
</feature>
<comment type="caution">
    <text evidence="13">The sequence shown here is derived from an EMBL/GenBank/DDBJ whole genome shotgun (WGS) entry which is preliminary data.</text>
</comment>
<dbReference type="Pfam" id="PF07557">
    <property type="entry name" value="Shugoshin_C"/>
    <property type="match status" value="1"/>
</dbReference>
<evidence type="ECO:0000256" key="3">
    <source>
        <dbReference type="ARBA" id="ARBA00022454"/>
    </source>
</evidence>
<evidence type="ECO:0000313" key="14">
    <source>
        <dbReference type="Proteomes" id="UP000275385"/>
    </source>
</evidence>
<evidence type="ECO:0000256" key="9">
    <source>
        <dbReference type="SAM" id="Coils"/>
    </source>
</evidence>
<dbReference type="GO" id="GO:0000779">
    <property type="term" value="C:condensed chromosome, centromeric region"/>
    <property type="evidence" value="ECO:0007669"/>
    <property type="project" value="UniProtKB-ARBA"/>
</dbReference>
<feature type="compositionally biased region" description="Polar residues" evidence="10">
    <location>
        <begin position="363"/>
        <end position="376"/>
    </location>
</feature>
<comment type="similarity">
    <text evidence="2">Belongs to the shugoshin family.</text>
</comment>
<feature type="region of interest" description="Disordered" evidence="10">
    <location>
        <begin position="101"/>
        <end position="123"/>
    </location>
</feature>
<evidence type="ECO:0000256" key="2">
    <source>
        <dbReference type="ARBA" id="ARBA00010845"/>
    </source>
</evidence>
<dbReference type="Pfam" id="PF07558">
    <property type="entry name" value="Shugoshin_N"/>
    <property type="match status" value="1"/>
</dbReference>
<evidence type="ECO:0000256" key="4">
    <source>
        <dbReference type="ARBA" id="ARBA00022618"/>
    </source>
</evidence>
<feature type="compositionally biased region" description="Polar residues" evidence="10">
    <location>
        <begin position="549"/>
        <end position="560"/>
    </location>
</feature>
<feature type="coiled-coil region" evidence="9">
    <location>
        <begin position="32"/>
        <end position="59"/>
    </location>
</feature>
<evidence type="ECO:0008006" key="15">
    <source>
        <dbReference type="Google" id="ProtNLM"/>
    </source>
</evidence>
<feature type="compositionally biased region" description="Basic and acidic residues" evidence="10">
    <location>
        <begin position="304"/>
        <end position="325"/>
    </location>
</feature>